<sequence>MSRIAKSEVNAAFEWAAAQIMEAGGRDKITSRAEIRRKIAELTGAERDLVDFFYRFIVRQDGNPSERVDRGDIEKALVAAREQLVAAFDTNDNGLSADEVAKMPPLGRLAVKVARHRQRSGEELANHFEALAFNLVFDDYGTELTNEHFLSFHAPAQLETLTAQSFIATLGLNPDDPTQRIARIEPAADFFRRLVDHHTPGQTAQAVALAQAMQSTLADLQVYIVGADPEGGPVHPVYIVGLAPDGSLAGLRARVRWS</sequence>
<dbReference type="Proteomes" id="UP000199400">
    <property type="component" value="Unassembled WGS sequence"/>
</dbReference>
<reference evidence="2" key="1">
    <citation type="submission" date="2016-10" db="EMBL/GenBank/DDBJ databases">
        <authorList>
            <person name="Varghese N."/>
            <person name="Submissions S."/>
        </authorList>
    </citation>
    <scope>NUCLEOTIDE SEQUENCE [LARGE SCALE GENOMIC DNA]</scope>
    <source>
        <strain evidence="2">ATCC 25963</strain>
    </source>
</reference>
<dbReference type="RefSeq" id="WP_096330855.1">
    <property type="nucleotide sequence ID" value="NZ_FOMX01000005.1"/>
</dbReference>
<keyword evidence="2" id="KW-1185">Reference proteome</keyword>
<dbReference type="STRING" id="54.SAMN02745121_02072"/>
<gene>
    <name evidence="1" type="ORF">SAMN02745121_02072</name>
</gene>
<dbReference type="AlphaFoldDB" id="A0A1I1VY25"/>
<protein>
    <submittedName>
        <fullName evidence="1">Nuclease A inhibitor-like protein</fullName>
    </submittedName>
</protein>
<evidence type="ECO:0000313" key="2">
    <source>
        <dbReference type="Proteomes" id="UP000199400"/>
    </source>
</evidence>
<name>A0A1I1VY25_9BACT</name>
<dbReference type="OrthoDB" id="5522838at2"/>
<dbReference type="Pfam" id="PF07924">
    <property type="entry name" value="NuiA"/>
    <property type="match status" value="1"/>
</dbReference>
<dbReference type="Gene3D" id="3.40.1460.10">
    <property type="entry name" value="Nuclease A inhibitor-like"/>
    <property type="match status" value="1"/>
</dbReference>
<dbReference type="InterPro" id="IPR012489">
    <property type="entry name" value="NucleaseA_inhib-like"/>
</dbReference>
<proteinExistence type="predicted"/>
<accession>A0A1I1VY25</accession>
<organism evidence="1 2">
    <name type="scientific">Nannocystis exedens</name>
    <dbReference type="NCBI Taxonomy" id="54"/>
    <lineage>
        <taxon>Bacteria</taxon>
        <taxon>Pseudomonadati</taxon>
        <taxon>Myxococcota</taxon>
        <taxon>Polyangia</taxon>
        <taxon>Nannocystales</taxon>
        <taxon>Nannocystaceae</taxon>
        <taxon>Nannocystis</taxon>
    </lineage>
</organism>
<evidence type="ECO:0000313" key="1">
    <source>
        <dbReference type="EMBL" id="SFD87862.1"/>
    </source>
</evidence>
<dbReference type="EMBL" id="FOMX01000005">
    <property type="protein sequence ID" value="SFD87862.1"/>
    <property type="molecule type" value="Genomic_DNA"/>
</dbReference>